<keyword evidence="1" id="KW-0472">Membrane</keyword>
<dbReference type="EMBL" id="DYVF01000008">
    <property type="protein sequence ID" value="HJG29975.1"/>
    <property type="molecule type" value="Genomic_DNA"/>
</dbReference>
<keyword evidence="1" id="KW-1133">Transmembrane helix</keyword>
<organism evidence="3 4">
    <name type="scientific">Collinsella ihumii</name>
    <dbReference type="NCBI Taxonomy" id="1720204"/>
    <lineage>
        <taxon>Bacteria</taxon>
        <taxon>Bacillati</taxon>
        <taxon>Actinomycetota</taxon>
        <taxon>Coriobacteriia</taxon>
        <taxon>Coriobacteriales</taxon>
        <taxon>Coriobacteriaceae</taxon>
        <taxon>Collinsella</taxon>
    </lineage>
</organism>
<evidence type="ECO:0000259" key="2">
    <source>
        <dbReference type="Pfam" id="PF13349"/>
    </source>
</evidence>
<keyword evidence="1" id="KW-0812">Transmembrane</keyword>
<evidence type="ECO:0000256" key="1">
    <source>
        <dbReference type="SAM" id="Phobius"/>
    </source>
</evidence>
<name>A0A921IMD2_9ACTN</name>
<accession>A0A921IMD2</accession>
<reference evidence="3" key="2">
    <citation type="submission" date="2021-09" db="EMBL/GenBank/DDBJ databases">
        <authorList>
            <person name="Gilroy R."/>
        </authorList>
    </citation>
    <scope>NUCLEOTIDE SEQUENCE</scope>
    <source>
        <strain evidence="3">ChiGjej2B2-7701</strain>
    </source>
</reference>
<feature type="domain" description="DUF4097" evidence="2">
    <location>
        <begin position="71"/>
        <end position="228"/>
    </location>
</feature>
<protein>
    <submittedName>
        <fullName evidence="3">DUF4097 domain-containing protein</fullName>
    </submittedName>
</protein>
<comment type="caution">
    <text evidence="3">The sequence shown here is derived from an EMBL/GenBank/DDBJ whole genome shotgun (WGS) entry which is preliminary data.</text>
</comment>
<dbReference type="InterPro" id="IPR025164">
    <property type="entry name" value="Toastrack_DUF4097"/>
</dbReference>
<dbReference type="Pfam" id="PF13349">
    <property type="entry name" value="DUF4097"/>
    <property type="match status" value="1"/>
</dbReference>
<gene>
    <name evidence="3" type="ORF">K8U80_01100</name>
</gene>
<dbReference type="Proteomes" id="UP000746751">
    <property type="component" value="Unassembled WGS sequence"/>
</dbReference>
<reference evidence="3" key="1">
    <citation type="journal article" date="2021" name="PeerJ">
        <title>Extensive microbial diversity within the chicken gut microbiome revealed by metagenomics and culture.</title>
        <authorList>
            <person name="Gilroy R."/>
            <person name="Ravi A."/>
            <person name="Getino M."/>
            <person name="Pursley I."/>
            <person name="Horton D.L."/>
            <person name="Alikhan N.F."/>
            <person name="Baker D."/>
            <person name="Gharbi K."/>
            <person name="Hall N."/>
            <person name="Watson M."/>
            <person name="Adriaenssens E.M."/>
            <person name="Foster-Nyarko E."/>
            <person name="Jarju S."/>
            <person name="Secka A."/>
            <person name="Antonio M."/>
            <person name="Oren A."/>
            <person name="Chaudhuri R.R."/>
            <person name="La Ragione R."/>
            <person name="Hildebrand F."/>
            <person name="Pallen M.J."/>
        </authorList>
    </citation>
    <scope>NUCLEOTIDE SEQUENCE</scope>
    <source>
        <strain evidence="3">ChiGjej2B2-7701</strain>
    </source>
</reference>
<proteinExistence type="predicted"/>
<dbReference type="AlphaFoldDB" id="A0A921IMD2"/>
<evidence type="ECO:0000313" key="4">
    <source>
        <dbReference type="Proteomes" id="UP000746751"/>
    </source>
</evidence>
<sequence>MSRLSQGEKVRVGVGIAVIALILMIAASGWSGLFTRWFPVIQIGGFSIGSKPVSLEAPIDRSESFATSEVDDLDIDWKCGSIRLVAGDGDQIRVIERVAAGDYEMDPRNATFTQEGKTLKIDDGLPDSGGTYPHMELVVEVPCDDALMFGNVDIESVSSTIDVERVVSEDLSVASASSNITLDGIRVQDVSIDGFSGPVEVSGEVSEELDVSMMSGGVYLTLTKGAPSEISVSTVSGAIELDVPDGLGFTLAADTVSGGLSTPFELNTVDEDGSYVVGDGVCDIDLSSVSGRIHIA</sequence>
<feature type="transmembrane region" description="Helical" evidence="1">
    <location>
        <begin position="12"/>
        <end position="33"/>
    </location>
</feature>
<evidence type="ECO:0000313" key="3">
    <source>
        <dbReference type="EMBL" id="HJG29975.1"/>
    </source>
</evidence>